<keyword evidence="2 5" id="KW-0547">Nucleotide-binding</keyword>
<evidence type="ECO:0000256" key="5">
    <source>
        <dbReference type="PROSITE-ProRule" id="PRU10141"/>
    </source>
</evidence>
<dbReference type="GO" id="GO:0005524">
    <property type="term" value="F:ATP binding"/>
    <property type="evidence" value="ECO:0007669"/>
    <property type="project" value="UniProtKB-UniRule"/>
</dbReference>
<dbReference type="GeneID" id="7831604"/>
<dbReference type="InParanoid" id="I7LWM3"/>
<dbReference type="GO" id="GO:0010506">
    <property type="term" value="P:regulation of autophagy"/>
    <property type="evidence" value="ECO:0007669"/>
    <property type="project" value="InterPro"/>
</dbReference>
<dbReference type="PROSITE" id="PS00107">
    <property type="entry name" value="PROTEIN_KINASE_ATP"/>
    <property type="match status" value="1"/>
</dbReference>
<dbReference type="InterPro" id="IPR000719">
    <property type="entry name" value="Prot_kinase_dom"/>
</dbReference>
<keyword evidence="8" id="KW-1185">Reference proteome</keyword>
<evidence type="ECO:0000313" key="7">
    <source>
        <dbReference type="EMBL" id="EAS02156.2"/>
    </source>
</evidence>
<dbReference type="EMBL" id="GG662547">
    <property type="protein sequence ID" value="EAS02156.2"/>
    <property type="molecule type" value="Genomic_DNA"/>
</dbReference>
<dbReference type="GO" id="GO:0005776">
    <property type="term" value="C:autophagosome"/>
    <property type="evidence" value="ECO:0007669"/>
    <property type="project" value="TreeGrafter"/>
</dbReference>
<dbReference type="PANTHER" id="PTHR24348">
    <property type="entry name" value="SERINE/THREONINE-PROTEIN KINASE UNC-51-RELATED"/>
    <property type="match status" value="1"/>
</dbReference>
<accession>I7LWM3</accession>
<proteinExistence type="predicted"/>
<gene>
    <name evidence="7" type="ORF">TTHERM_00558380</name>
</gene>
<keyword evidence="3 7" id="KW-0418">Kinase</keyword>
<evidence type="ECO:0000313" key="8">
    <source>
        <dbReference type="Proteomes" id="UP000009168"/>
    </source>
</evidence>
<evidence type="ECO:0000256" key="2">
    <source>
        <dbReference type="ARBA" id="ARBA00022741"/>
    </source>
</evidence>
<dbReference type="PROSITE" id="PS50011">
    <property type="entry name" value="PROTEIN_KINASE_DOM"/>
    <property type="match status" value="1"/>
</dbReference>
<dbReference type="InterPro" id="IPR017441">
    <property type="entry name" value="Protein_kinase_ATP_BS"/>
</dbReference>
<evidence type="ECO:0000259" key="6">
    <source>
        <dbReference type="PROSITE" id="PS50011"/>
    </source>
</evidence>
<dbReference type="GO" id="GO:0000045">
    <property type="term" value="P:autophagosome assembly"/>
    <property type="evidence" value="ECO:0007669"/>
    <property type="project" value="TreeGrafter"/>
</dbReference>
<evidence type="ECO:0000256" key="3">
    <source>
        <dbReference type="ARBA" id="ARBA00022777"/>
    </source>
</evidence>
<dbReference type="HOGENOM" id="CLU_533744_0_0_1"/>
<dbReference type="SUPFAM" id="SSF56112">
    <property type="entry name" value="Protein kinase-like (PK-like)"/>
    <property type="match status" value="1"/>
</dbReference>
<keyword evidence="4 5" id="KW-0067">ATP-binding</keyword>
<dbReference type="Pfam" id="PF00069">
    <property type="entry name" value="Pkinase"/>
    <property type="match status" value="1"/>
</dbReference>
<feature type="domain" description="Protein kinase" evidence="6">
    <location>
        <begin position="13"/>
        <end position="272"/>
    </location>
</feature>
<protein>
    <submittedName>
        <fullName evidence="7">Serine/Threonine kinase domain protein</fullName>
    </submittedName>
</protein>
<dbReference type="eggNOG" id="KOG0032">
    <property type="taxonomic scope" value="Eukaryota"/>
</dbReference>
<dbReference type="PROSITE" id="PS00108">
    <property type="entry name" value="PROTEIN_KINASE_ST"/>
    <property type="match status" value="1"/>
</dbReference>
<reference evidence="8" key="1">
    <citation type="journal article" date="2006" name="PLoS Biol.">
        <title>Macronuclear genome sequence of the ciliate Tetrahymena thermophila, a model eukaryote.</title>
        <authorList>
            <person name="Eisen J.A."/>
            <person name="Coyne R.S."/>
            <person name="Wu M."/>
            <person name="Wu D."/>
            <person name="Thiagarajan M."/>
            <person name="Wortman J.R."/>
            <person name="Badger J.H."/>
            <person name="Ren Q."/>
            <person name="Amedeo P."/>
            <person name="Jones K.M."/>
            <person name="Tallon L.J."/>
            <person name="Delcher A.L."/>
            <person name="Salzberg S.L."/>
            <person name="Silva J.C."/>
            <person name="Haas B.J."/>
            <person name="Majoros W.H."/>
            <person name="Farzad M."/>
            <person name="Carlton J.M."/>
            <person name="Smith R.K. Jr."/>
            <person name="Garg J."/>
            <person name="Pearlman R.E."/>
            <person name="Karrer K.M."/>
            <person name="Sun L."/>
            <person name="Manning G."/>
            <person name="Elde N.C."/>
            <person name="Turkewitz A.P."/>
            <person name="Asai D.J."/>
            <person name="Wilkes D.E."/>
            <person name="Wang Y."/>
            <person name="Cai H."/>
            <person name="Collins K."/>
            <person name="Stewart B.A."/>
            <person name="Lee S.R."/>
            <person name="Wilamowska K."/>
            <person name="Weinberg Z."/>
            <person name="Ruzzo W.L."/>
            <person name="Wloga D."/>
            <person name="Gaertig J."/>
            <person name="Frankel J."/>
            <person name="Tsao C.-C."/>
            <person name="Gorovsky M.A."/>
            <person name="Keeling P.J."/>
            <person name="Waller R.F."/>
            <person name="Patron N.J."/>
            <person name="Cherry J.M."/>
            <person name="Stover N.A."/>
            <person name="Krieger C.J."/>
            <person name="del Toro C."/>
            <person name="Ryder H.F."/>
            <person name="Williamson S.C."/>
            <person name="Barbeau R.A."/>
            <person name="Hamilton E.P."/>
            <person name="Orias E."/>
        </authorList>
    </citation>
    <scope>NUCLEOTIDE SEQUENCE [LARGE SCALE GENOMIC DNA]</scope>
    <source>
        <strain evidence="8">SB210</strain>
    </source>
</reference>
<dbReference type="GO" id="GO:0016020">
    <property type="term" value="C:membrane"/>
    <property type="evidence" value="ECO:0007669"/>
    <property type="project" value="TreeGrafter"/>
</dbReference>
<dbReference type="InterPro" id="IPR045269">
    <property type="entry name" value="Atg1-like"/>
</dbReference>
<dbReference type="RefSeq" id="XP_001022401.2">
    <property type="nucleotide sequence ID" value="XM_001022401.2"/>
</dbReference>
<evidence type="ECO:0000256" key="4">
    <source>
        <dbReference type="ARBA" id="ARBA00022840"/>
    </source>
</evidence>
<name>I7LWM3_TETTS</name>
<dbReference type="InterPro" id="IPR008271">
    <property type="entry name" value="Ser/Thr_kinase_AS"/>
</dbReference>
<dbReference type="Gene3D" id="1.10.510.10">
    <property type="entry name" value="Transferase(Phosphotransferase) domain 1"/>
    <property type="match status" value="1"/>
</dbReference>
<dbReference type="OMA" id="IMKFMEA"/>
<dbReference type="GO" id="GO:0005829">
    <property type="term" value="C:cytosol"/>
    <property type="evidence" value="ECO:0007669"/>
    <property type="project" value="TreeGrafter"/>
</dbReference>
<organism evidence="7 8">
    <name type="scientific">Tetrahymena thermophila (strain SB210)</name>
    <dbReference type="NCBI Taxonomy" id="312017"/>
    <lineage>
        <taxon>Eukaryota</taxon>
        <taxon>Sar</taxon>
        <taxon>Alveolata</taxon>
        <taxon>Ciliophora</taxon>
        <taxon>Intramacronucleata</taxon>
        <taxon>Oligohymenophorea</taxon>
        <taxon>Hymenostomatida</taxon>
        <taxon>Tetrahymenina</taxon>
        <taxon>Tetrahymenidae</taxon>
        <taxon>Tetrahymena</taxon>
    </lineage>
</organism>
<dbReference type="SMART" id="SM00220">
    <property type="entry name" value="S_TKc"/>
    <property type="match status" value="1"/>
</dbReference>
<dbReference type="KEGG" id="tet:TTHERM_00558380"/>
<dbReference type="OrthoDB" id="5337378at2759"/>
<feature type="binding site" evidence="5">
    <location>
        <position position="42"/>
    </location>
    <ligand>
        <name>ATP</name>
        <dbReference type="ChEBI" id="CHEBI:30616"/>
    </ligand>
</feature>
<dbReference type="GO" id="GO:0000407">
    <property type="term" value="C:phagophore assembly site"/>
    <property type="evidence" value="ECO:0007669"/>
    <property type="project" value="TreeGrafter"/>
</dbReference>
<dbReference type="PANTHER" id="PTHR24348:SF22">
    <property type="entry name" value="NON-SPECIFIC SERINE_THREONINE PROTEIN KINASE"/>
    <property type="match status" value="1"/>
</dbReference>
<dbReference type="InterPro" id="IPR011009">
    <property type="entry name" value="Kinase-like_dom_sf"/>
</dbReference>
<dbReference type="Proteomes" id="UP000009168">
    <property type="component" value="Unassembled WGS sequence"/>
</dbReference>
<dbReference type="AlphaFoldDB" id="I7LWM3"/>
<keyword evidence="1" id="KW-0808">Transferase</keyword>
<sequence length="511" mass="59475">MKQISNQNRFYEYSESNELGSGAFAQVFKGINKQTNTDVAIKVISRQKLKKYGEEIINAIGDEVNILQKLSFLSQKDPCPFIVKIFDCFQTTNNIYIILEYCNGGNLLDIIKKCPQGIPEQQAIKIFYQIVSGINYIAKHDIVHRDLKPENIFIHDGVYKIGDFGFASQKNMFYTTLGTYPYMAPEFFKDPSYDKLVDIWAVGIMYHEMLFNELYFMGNSQYEVSQKICNVPYKIVRPNMISPNSQDVLIKCIEKDRSVRITADQLINHPLFDPIKNDPQIQNLINQGGSSMSEQKQASPGVTQIFQTLINTRNGLLFLIRLSEKLEFQYLDQCRFDIYYLIRKCLNGVTGLHLSLQNRQAPNFLKLKDPQDWVQFINSPVYTDIFTILDQDKLFITNKFFQYGTFLDLFIKQNFPQQYQQMQTIINLDLNQIIQPQLYNSQIKNLFDYFTNQYHQVKKQEDLFLASMLAIAFKIDNCITNQTINFEKFEIESSQYTLQDLMNIINQAIAS</sequence>
<dbReference type="GO" id="GO:0004674">
    <property type="term" value="F:protein serine/threonine kinase activity"/>
    <property type="evidence" value="ECO:0007669"/>
    <property type="project" value="InterPro"/>
</dbReference>
<evidence type="ECO:0000256" key="1">
    <source>
        <dbReference type="ARBA" id="ARBA00022679"/>
    </source>
</evidence>